<protein>
    <submittedName>
        <fullName evidence="2">Phosphonate metabolism protein PhnI</fullName>
    </submittedName>
</protein>
<dbReference type="InterPro" id="IPR008773">
    <property type="entry name" value="PhnI"/>
</dbReference>
<dbReference type="Proteomes" id="UP000325690">
    <property type="component" value="Unassembled WGS sequence"/>
</dbReference>
<evidence type="ECO:0000313" key="3">
    <source>
        <dbReference type="Proteomes" id="UP000325690"/>
    </source>
</evidence>
<dbReference type="EMBL" id="ANBP01000020">
    <property type="protein sequence ID" value="KAB7754992.1"/>
    <property type="molecule type" value="Genomic_DNA"/>
</dbReference>
<evidence type="ECO:0000313" key="2">
    <source>
        <dbReference type="EMBL" id="KAB7754992.1"/>
    </source>
</evidence>
<evidence type="ECO:0000256" key="1">
    <source>
        <dbReference type="SAM" id="MobiDB-lite"/>
    </source>
</evidence>
<feature type="compositionally biased region" description="Acidic residues" evidence="1">
    <location>
        <begin position="124"/>
        <end position="134"/>
    </location>
</feature>
<dbReference type="RefSeq" id="WP_003891301.1">
    <property type="nucleotide sequence ID" value="NZ_ANBO01000018.1"/>
</dbReference>
<reference evidence="2 3" key="1">
    <citation type="submission" date="2012-10" db="EMBL/GenBank/DDBJ databases">
        <title>The draft sequence of the Mycobacterium pheli genome.</title>
        <authorList>
            <person name="Pettersson B.M.F."/>
            <person name="Das S."/>
            <person name="Dasgupta S."/>
            <person name="Bhattacharya A."/>
            <person name="Kirsebom L.A."/>
        </authorList>
    </citation>
    <scope>NUCLEOTIDE SEQUENCE [LARGE SCALE GENOMIC DNA]</scope>
    <source>
        <strain evidence="2 3">CCUG 21000</strain>
    </source>
</reference>
<feature type="region of interest" description="Disordered" evidence="1">
    <location>
        <begin position="124"/>
        <end position="160"/>
    </location>
</feature>
<feature type="compositionally biased region" description="Basic and acidic residues" evidence="1">
    <location>
        <begin position="135"/>
        <end position="145"/>
    </location>
</feature>
<sequence>MYASMQENEALAAARALTRQAAGRSGHRTDTSLLEEQLCAEAGLWEPHAARRALDQSRGDPAHAVSMLRVWAATQPHVDAAPVQPDDLTILRRLSSAYPRVPGGQWLGVAPELVSRQLNWDGNEAEDHEDADHEDADHEDDHGHVTEPVAPTDPPTRASTPRVRDLLADAPLVAAPADKDGDDPADTVLLPPYGRADRLALLARGETGALVALAALILGRRQEAVMVELTVGVAAVRVAHPRSGVPCPVAEVPITEVEVVLDADVDGRPGLATGWGATLGTAERRAISLALLDGAMRADGDLREPVTFDEQTLVAAADGPATTGFVEHLRLPHYASFGAYLSRVAGKDTR</sequence>
<name>A0A5N5UZC8_MYCPH</name>
<keyword evidence="3" id="KW-1185">Reference proteome</keyword>
<proteinExistence type="predicted"/>
<dbReference type="GeneID" id="74302616"/>
<dbReference type="Pfam" id="PF05861">
    <property type="entry name" value="PhnI"/>
    <property type="match status" value="1"/>
</dbReference>
<gene>
    <name evidence="2" type="ORF">MPHL21000_14450</name>
</gene>
<organism evidence="2 3">
    <name type="scientific">Mycolicibacterium phlei DSM 43239 = CCUG 21000</name>
    <dbReference type="NCBI Taxonomy" id="1226750"/>
    <lineage>
        <taxon>Bacteria</taxon>
        <taxon>Bacillati</taxon>
        <taxon>Actinomycetota</taxon>
        <taxon>Actinomycetes</taxon>
        <taxon>Mycobacteriales</taxon>
        <taxon>Mycobacteriaceae</taxon>
        <taxon>Mycolicibacterium</taxon>
    </lineage>
</organism>
<comment type="caution">
    <text evidence="2">The sequence shown here is derived from an EMBL/GenBank/DDBJ whole genome shotgun (WGS) entry which is preliminary data.</text>
</comment>
<dbReference type="AlphaFoldDB" id="A0A5N5UZC8"/>
<accession>A0A5N5UZC8</accession>
<dbReference type="GO" id="GO:0019634">
    <property type="term" value="P:organic phosphonate metabolic process"/>
    <property type="evidence" value="ECO:0007669"/>
    <property type="project" value="InterPro"/>
</dbReference>